<accession>A0AAV7IFR8</accession>
<sequence length="296" mass="34755">MPFFRDLFQNLFGGSLTKDHDNQRFDDRQHSGNEFRNPIWQNDEEDGDDYVDEYRGFNRSPNGFHFQIFTNPLEMSRYFESQIDSMMRDFFNFSFNQDFTTGEAITDHQNNLPELLPPSTSRKLSPRDEVFKPGYDFASENPHDKNYKIDKDLDGKISAEDFSRIWKDVDETQLVPKNESPVVPRSRFNFSSFGKSVTSQTIRRPDGSVEERQSVTDSEGNCETTIKRQIGDKIYTSVTKRDKYGVESKTENFENIPESEVKNFDSNWKPTEEPKINSEPLNKFPWEQFFDFNPKL</sequence>
<proteinExistence type="predicted"/>
<keyword evidence="3" id="KW-1185">Reference proteome</keyword>
<feature type="region of interest" description="Disordered" evidence="1">
    <location>
        <begin position="19"/>
        <end position="45"/>
    </location>
</feature>
<comment type="caution">
    <text evidence="2">The sequence shown here is derived from an EMBL/GenBank/DDBJ whole genome shotgun (WGS) entry which is preliminary data.</text>
</comment>
<feature type="region of interest" description="Disordered" evidence="1">
    <location>
        <begin position="199"/>
        <end position="219"/>
    </location>
</feature>
<dbReference type="GO" id="GO:0030833">
    <property type="term" value="P:regulation of actin filament polymerization"/>
    <property type="evidence" value="ECO:0007669"/>
    <property type="project" value="TreeGrafter"/>
</dbReference>
<evidence type="ECO:0008006" key="4">
    <source>
        <dbReference type="Google" id="ProtNLM"/>
    </source>
</evidence>
<dbReference type="InterPro" id="IPR017248">
    <property type="entry name" value="HAX-1"/>
</dbReference>
<gene>
    <name evidence="2" type="ORF">KQX54_004666</name>
</gene>
<dbReference type="EMBL" id="JAHXZJ010001492">
    <property type="protein sequence ID" value="KAH0552049.1"/>
    <property type="molecule type" value="Genomic_DNA"/>
</dbReference>
<feature type="compositionally biased region" description="Basic and acidic residues" evidence="1">
    <location>
        <begin position="19"/>
        <end position="33"/>
    </location>
</feature>
<organism evidence="2 3">
    <name type="scientific">Cotesia glomerata</name>
    <name type="common">Lepidopteran parasitic wasp</name>
    <name type="synonym">Apanteles glomeratus</name>
    <dbReference type="NCBI Taxonomy" id="32391"/>
    <lineage>
        <taxon>Eukaryota</taxon>
        <taxon>Metazoa</taxon>
        <taxon>Ecdysozoa</taxon>
        <taxon>Arthropoda</taxon>
        <taxon>Hexapoda</taxon>
        <taxon>Insecta</taxon>
        <taxon>Pterygota</taxon>
        <taxon>Neoptera</taxon>
        <taxon>Endopterygota</taxon>
        <taxon>Hymenoptera</taxon>
        <taxon>Apocrita</taxon>
        <taxon>Ichneumonoidea</taxon>
        <taxon>Braconidae</taxon>
        <taxon>Microgastrinae</taxon>
        <taxon>Cotesia</taxon>
    </lineage>
</organism>
<dbReference type="GO" id="GO:0030136">
    <property type="term" value="C:clathrin-coated vesicle"/>
    <property type="evidence" value="ECO:0007669"/>
    <property type="project" value="TreeGrafter"/>
</dbReference>
<protein>
    <recommendedName>
        <fullName evidence="4">HCLS1-associated protein X-1</fullName>
    </recommendedName>
</protein>
<dbReference type="Proteomes" id="UP000826195">
    <property type="component" value="Unassembled WGS sequence"/>
</dbReference>
<dbReference type="GO" id="GO:0016324">
    <property type="term" value="C:apical plasma membrane"/>
    <property type="evidence" value="ECO:0007669"/>
    <property type="project" value="TreeGrafter"/>
</dbReference>
<evidence type="ECO:0000313" key="2">
    <source>
        <dbReference type="EMBL" id="KAH0552049.1"/>
    </source>
</evidence>
<evidence type="ECO:0000313" key="3">
    <source>
        <dbReference type="Proteomes" id="UP000826195"/>
    </source>
</evidence>
<name>A0AAV7IFR8_COTGL</name>
<dbReference type="GO" id="GO:0005739">
    <property type="term" value="C:mitochondrion"/>
    <property type="evidence" value="ECO:0007669"/>
    <property type="project" value="TreeGrafter"/>
</dbReference>
<dbReference type="GO" id="GO:0016529">
    <property type="term" value="C:sarcoplasmic reticulum"/>
    <property type="evidence" value="ECO:0007669"/>
    <property type="project" value="TreeGrafter"/>
</dbReference>
<dbReference type="GO" id="GO:0015629">
    <property type="term" value="C:actin cytoskeleton"/>
    <property type="evidence" value="ECO:0007669"/>
    <property type="project" value="TreeGrafter"/>
</dbReference>
<dbReference type="AlphaFoldDB" id="A0AAV7IFR8"/>
<evidence type="ECO:0000256" key="1">
    <source>
        <dbReference type="SAM" id="MobiDB-lite"/>
    </source>
</evidence>
<reference evidence="2 3" key="1">
    <citation type="journal article" date="2021" name="J. Hered.">
        <title>A chromosome-level genome assembly of the parasitoid wasp, Cotesia glomerata (Hymenoptera: Braconidae).</title>
        <authorList>
            <person name="Pinto B.J."/>
            <person name="Weis J.J."/>
            <person name="Gamble T."/>
            <person name="Ode P.J."/>
            <person name="Paul R."/>
            <person name="Zaspel J.M."/>
        </authorList>
    </citation>
    <scope>NUCLEOTIDE SEQUENCE [LARGE SCALE GENOMIC DNA]</scope>
    <source>
        <strain evidence="2">CgM1</strain>
    </source>
</reference>
<dbReference type="PANTHER" id="PTHR14938:SF2">
    <property type="entry name" value="HCLS1-ASSOCIATED PROTEIN X-1"/>
    <property type="match status" value="1"/>
</dbReference>
<feature type="compositionally biased region" description="Basic and acidic residues" evidence="1">
    <location>
        <begin position="203"/>
        <end position="214"/>
    </location>
</feature>
<dbReference type="PANTHER" id="PTHR14938">
    <property type="entry name" value="HCLS1-ASSOCIATED PROTEIN X-1"/>
    <property type="match status" value="1"/>
</dbReference>
<dbReference type="GO" id="GO:0043066">
    <property type="term" value="P:negative regulation of apoptotic process"/>
    <property type="evidence" value="ECO:0007669"/>
    <property type="project" value="InterPro"/>
</dbReference>